<sequence>MPPDAVDLTLAIRSGAGGYFAEAHLINPQSEAPITLATEVALAFDLQGLLALRLDRVGYGKALTSQLFHAPALREAWQQARALADGLNAPLRFRLRLALNAPELHALRWEALHDPLTHAPLALNERLRLVRELASSETRPLTLAPKPALRALLAVANPRNAADYGLAELDVDGEAARARRALGDLPLTLVP</sequence>
<feature type="domain" description="CHAT" evidence="1">
    <location>
        <begin position="59"/>
        <end position="163"/>
    </location>
</feature>
<evidence type="ECO:0000313" key="3">
    <source>
        <dbReference type="Proteomes" id="UP000280307"/>
    </source>
</evidence>
<dbReference type="Proteomes" id="UP000280307">
    <property type="component" value="Unassembled WGS sequence"/>
</dbReference>
<gene>
    <name evidence="2" type="ORF">EI684_19605</name>
</gene>
<comment type="caution">
    <text evidence="2">The sequence shown here is derived from an EMBL/GenBank/DDBJ whole genome shotgun (WGS) entry which is preliminary data.</text>
</comment>
<dbReference type="Pfam" id="PF12770">
    <property type="entry name" value="CHAT"/>
    <property type="match status" value="1"/>
</dbReference>
<evidence type="ECO:0000259" key="1">
    <source>
        <dbReference type="Pfam" id="PF12770"/>
    </source>
</evidence>
<accession>A0A426TSK5</accession>
<reference evidence="2 3" key="1">
    <citation type="submission" date="2018-12" db="EMBL/GenBank/DDBJ databases">
        <title>Genome Sequence of Candidatus Viridilinea halotolerans isolated from saline sulfide-rich spring.</title>
        <authorList>
            <person name="Grouzdev D.S."/>
            <person name="Burganskaya E.I."/>
            <person name="Krutkina M.S."/>
            <person name="Sukhacheva M.V."/>
            <person name="Gorlenko V.M."/>
        </authorList>
    </citation>
    <scope>NUCLEOTIDE SEQUENCE [LARGE SCALE GENOMIC DNA]</scope>
    <source>
        <strain evidence="2">Chok-6</strain>
    </source>
</reference>
<dbReference type="InterPro" id="IPR024983">
    <property type="entry name" value="CHAT_dom"/>
</dbReference>
<dbReference type="EMBL" id="RSAS01000811">
    <property type="protein sequence ID" value="RRR67084.1"/>
    <property type="molecule type" value="Genomic_DNA"/>
</dbReference>
<evidence type="ECO:0000313" key="2">
    <source>
        <dbReference type="EMBL" id="RRR67084.1"/>
    </source>
</evidence>
<dbReference type="AlphaFoldDB" id="A0A426TSK5"/>
<name>A0A426TSK5_9CHLR</name>
<organism evidence="2 3">
    <name type="scientific">Candidatus Viridilinea halotolerans</name>
    <dbReference type="NCBI Taxonomy" id="2491704"/>
    <lineage>
        <taxon>Bacteria</taxon>
        <taxon>Bacillati</taxon>
        <taxon>Chloroflexota</taxon>
        <taxon>Chloroflexia</taxon>
        <taxon>Chloroflexales</taxon>
        <taxon>Chloroflexineae</taxon>
        <taxon>Oscillochloridaceae</taxon>
        <taxon>Candidatus Viridilinea</taxon>
    </lineage>
</organism>
<protein>
    <recommendedName>
        <fullName evidence="1">CHAT domain-containing protein</fullName>
    </recommendedName>
</protein>
<proteinExistence type="predicted"/>